<gene>
    <name evidence="2" type="ORF">C8D93_110148</name>
</gene>
<protein>
    <submittedName>
        <fullName evidence="2">MerC mercury resistance protein</fullName>
    </submittedName>
</protein>
<keyword evidence="3" id="KW-1185">Reference proteome</keyword>
<dbReference type="Pfam" id="PF03203">
    <property type="entry name" value="MerC"/>
    <property type="match status" value="1"/>
</dbReference>
<name>A0A318E7R0_9GAMM</name>
<feature type="transmembrane region" description="Helical" evidence="1">
    <location>
        <begin position="100"/>
        <end position="119"/>
    </location>
</feature>
<organism evidence="2 3">
    <name type="scientific">Sinimarinibacterium flocculans</name>
    <dbReference type="NCBI Taxonomy" id="985250"/>
    <lineage>
        <taxon>Bacteria</taxon>
        <taxon>Pseudomonadati</taxon>
        <taxon>Pseudomonadota</taxon>
        <taxon>Gammaproteobacteria</taxon>
        <taxon>Nevskiales</taxon>
        <taxon>Nevskiaceae</taxon>
        <taxon>Sinimarinibacterium</taxon>
    </lineage>
</organism>
<keyword evidence="1" id="KW-0472">Membrane</keyword>
<keyword evidence="1" id="KW-1133">Transmembrane helix</keyword>
<evidence type="ECO:0000313" key="2">
    <source>
        <dbReference type="EMBL" id="PXV65330.1"/>
    </source>
</evidence>
<feature type="transmembrane region" description="Helical" evidence="1">
    <location>
        <begin position="52"/>
        <end position="70"/>
    </location>
</feature>
<keyword evidence="1" id="KW-0812">Transmembrane</keyword>
<dbReference type="AlphaFoldDB" id="A0A318E7R0"/>
<dbReference type="GO" id="GO:0016020">
    <property type="term" value="C:membrane"/>
    <property type="evidence" value="ECO:0007669"/>
    <property type="project" value="InterPro"/>
</dbReference>
<dbReference type="RefSeq" id="WP_110266362.1">
    <property type="nucleotide sequence ID" value="NZ_CAKZQT010000018.1"/>
</dbReference>
<comment type="caution">
    <text evidence="2">The sequence shown here is derived from an EMBL/GenBank/DDBJ whole genome shotgun (WGS) entry which is preliminary data.</text>
</comment>
<reference evidence="2 3" key="1">
    <citation type="submission" date="2018-04" db="EMBL/GenBank/DDBJ databases">
        <title>Genomic Encyclopedia of Type Strains, Phase IV (KMG-IV): sequencing the most valuable type-strain genomes for metagenomic binning, comparative biology and taxonomic classification.</title>
        <authorList>
            <person name="Goeker M."/>
        </authorList>
    </citation>
    <scope>NUCLEOTIDE SEQUENCE [LARGE SCALE GENOMIC DNA]</scope>
    <source>
        <strain evidence="2 3">DSM 104150</strain>
    </source>
</reference>
<dbReference type="Proteomes" id="UP000248330">
    <property type="component" value="Unassembled WGS sequence"/>
</dbReference>
<evidence type="ECO:0000313" key="3">
    <source>
        <dbReference type="Proteomes" id="UP000248330"/>
    </source>
</evidence>
<feature type="transmembrane region" description="Helical" evidence="1">
    <location>
        <begin position="14"/>
        <end position="40"/>
    </location>
</feature>
<accession>A0A318E7R0</accession>
<feature type="transmembrane region" description="Helical" evidence="1">
    <location>
        <begin position="77"/>
        <end position="94"/>
    </location>
</feature>
<dbReference type="GO" id="GO:0015097">
    <property type="term" value="F:mercury ion transmembrane transporter activity"/>
    <property type="evidence" value="ECO:0007669"/>
    <property type="project" value="InterPro"/>
</dbReference>
<dbReference type="EMBL" id="QICN01000010">
    <property type="protein sequence ID" value="PXV65330.1"/>
    <property type="molecule type" value="Genomic_DNA"/>
</dbReference>
<evidence type="ECO:0000256" key="1">
    <source>
        <dbReference type="SAM" id="Phobius"/>
    </source>
</evidence>
<dbReference type="InterPro" id="IPR004891">
    <property type="entry name" value="Mercury-R_MerC"/>
</dbReference>
<proteinExistence type="predicted"/>
<dbReference type="OrthoDB" id="34373at2"/>
<sequence>MLTPIPLRHSGDRVAILLSAVCLVHCLLLPLVVTLLPWLVWLVDNDAVVHRWLLIGIVPVSAVALIRGCARHGQRALLWLGVAAISMLMGAALWESVPEAWESALTFLGSVALSSTHVLNLRALRRWAPAGAAVA</sequence>